<keyword evidence="7" id="KW-0653">Protein transport</keyword>
<dbReference type="PANTHER" id="PTHR30558">
    <property type="entry name" value="EXBD MEMBRANE COMPONENT OF PMF-DRIVEN MACROMOLECULE IMPORT SYSTEM"/>
    <property type="match status" value="1"/>
</dbReference>
<sequence>MNIRGRNKVTPEFNMSSMTDIVFLLLIFFMIASTLVTTNAIDILLPKASGKTENKKSVAVSIKKDLTYYIDQKRVGVSVLENELLAALSKEDKPTIVLRAEKSVPVENVVKVMDIANRNKFKVILAVKPNK</sequence>
<reference evidence="9 10" key="1">
    <citation type="journal article" date="2015" name="Int. J. Syst. Evol. Microbiol.">
        <title>Hyunsoonleella pacifica sp. nov., isolated from seawater of South Pacific Gyre.</title>
        <authorList>
            <person name="Gao X."/>
            <person name="Zhang Z."/>
            <person name="Dai X."/>
            <person name="Zhang X.H."/>
        </authorList>
    </citation>
    <scope>NUCLEOTIDE SEQUENCE [LARGE SCALE GENOMIC DNA]</scope>
    <source>
        <strain evidence="9 10">SW033</strain>
    </source>
</reference>
<dbReference type="AlphaFoldDB" id="A0A4Q9FK15"/>
<dbReference type="Gene3D" id="3.30.420.270">
    <property type="match status" value="1"/>
</dbReference>
<dbReference type="Proteomes" id="UP000292372">
    <property type="component" value="Unassembled WGS sequence"/>
</dbReference>
<dbReference type="GO" id="GO:0005886">
    <property type="term" value="C:plasma membrane"/>
    <property type="evidence" value="ECO:0007669"/>
    <property type="project" value="UniProtKB-SubCell"/>
</dbReference>
<comment type="subcellular location">
    <subcellularLocation>
        <location evidence="1">Cell membrane</location>
        <topology evidence="1">Single-pass membrane protein</topology>
    </subcellularLocation>
    <subcellularLocation>
        <location evidence="7">Cell membrane</location>
        <topology evidence="7">Single-pass type II membrane protein</topology>
    </subcellularLocation>
</comment>
<dbReference type="InterPro" id="IPR003400">
    <property type="entry name" value="ExbD"/>
</dbReference>
<gene>
    <name evidence="9" type="ORF">EYD46_17390</name>
</gene>
<comment type="caution">
    <text evidence="9">The sequence shown here is derived from an EMBL/GenBank/DDBJ whole genome shotgun (WGS) entry which is preliminary data.</text>
</comment>
<evidence type="ECO:0000256" key="3">
    <source>
        <dbReference type="ARBA" id="ARBA00022475"/>
    </source>
</evidence>
<proteinExistence type="inferred from homology"/>
<dbReference type="RefSeq" id="WP_130938450.1">
    <property type="nucleotide sequence ID" value="NZ_BMEE01000008.1"/>
</dbReference>
<evidence type="ECO:0000256" key="6">
    <source>
        <dbReference type="ARBA" id="ARBA00023136"/>
    </source>
</evidence>
<keyword evidence="5 8" id="KW-1133">Transmembrane helix</keyword>
<accession>A0A4Q9FK15</accession>
<dbReference type="GO" id="GO:0015031">
    <property type="term" value="P:protein transport"/>
    <property type="evidence" value="ECO:0007669"/>
    <property type="project" value="UniProtKB-KW"/>
</dbReference>
<evidence type="ECO:0000256" key="2">
    <source>
        <dbReference type="ARBA" id="ARBA00005811"/>
    </source>
</evidence>
<evidence type="ECO:0000256" key="7">
    <source>
        <dbReference type="RuleBase" id="RU003879"/>
    </source>
</evidence>
<keyword evidence="10" id="KW-1185">Reference proteome</keyword>
<evidence type="ECO:0000256" key="4">
    <source>
        <dbReference type="ARBA" id="ARBA00022692"/>
    </source>
</evidence>
<evidence type="ECO:0000313" key="9">
    <source>
        <dbReference type="EMBL" id="TBN12490.1"/>
    </source>
</evidence>
<feature type="transmembrane region" description="Helical" evidence="8">
    <location>
        <begin position="21"/>
        <end position="45"/>
    </location>
</feature>
<protein>
    <submittedName>
        <fullName evidence="9">Biopolymer transporter ExbD</fullName>
    </submittedName>
</protein>
<evidence type="ECO:0000256" key="1">
    <source>
        <dbReference type="ARBA" id="ARBA00004162"/>
    </source>
</evidence>
<evidence type="ECO:0000313" key="10">
    <source>
        <dbReference type="Proteomes" id="UP000292372"/>
    </source>
</evidence>
<organism evidence="9 10">
    <name type="scientific">Hyunsoonleella pacifica</name>
    <dbReference type="NCBI Taxonomy" id="1080224"/>
    <lineage>
        <taxon>Bacteria</taxon>
        <taxon>Pseudomonadati</taxon>
        <taxon>Bacteroidota</taxon>
        <taxon>Flavobacteriia</taxon>
        <taxon>Flavobacteriales</taxon>
        <taxon>Flavobacteriaceae</taxon>
    </lineage>
</organism>
<comment type="similarity">
    <text evidence="2 7">Belongs to the ExbD/TolR family.</text>
</comment>
<dbReference type="GO" id="GO:0022857">
    <property type="term" value="F:transmembrane transporter activity"/>
    <property type="evidence" value="ECO:0007669"/>
    <property type="project" value="InterPro"/>
</dbReference>
<keyword evidence="3" id="KW-1003">Cell membrane</keyword>
<dbReference type="EMBL" id="SIRS01000008">
    <property type="protein sequence ID" value="TBN12490.1"/>
    <property type="molecule type" value="Genomic_DNA"/>
</dbReference>
<keyword evidence="4 7" id="KW-0812">Transmembrane</keyword>
<evidence type="ECO:0000256" key="5">
    <source>
        <dbReference type="ARBA" id="ARBA00022989"/>
    </source>
</evidence>
<keyword evidence="7" id="KW-0813">Transport</keyword>
<dbReference type="OrthoDB" id="9793581at2"/>
<name>A0A4Q9FK15_9FLAO</name>
<keyword evidence="6 8" id="KW-0472">Membrane</keyword>
<evidence type="ECO:0000256" key="8">
    <source>
        <dbReference type="SAM" id="Phobius"/>
    </source>
</evidence>
<dbReference type="Pfam" id="PF02472">
    <property type="entry name" value="ExbD"/>
    <property type="match status" value="1"/>
</dbReference>